<evidence type="ECO:0000313" key="1">
    <source>
        <dbReference type="EMBL" id="EFM64360.1"/>
    </source>
</evidence>
<dbReference type="InterPro" id="IPR002591">
    <property type="entry name" value="Phosphodiest/P_Trfase"/>
</dbReference>
<keyword evidence="2" id="KW-1185">Reference proteome</keyword>
<dbReference type="STRING" id="596315.HMPREF0634_0525"/>
<dbReference type="Proteomes" id="UP000003244">
    <property type="component" value="Unassembled WGS sequence"/>
</dbReference>
<sequence>MEKKYLHVLSFDGLSRVDIDKMKELPAFGEFFKEASGCINVKTIYPSLTYCAHATISTGTYPARHGVINNTRVQPSRLSPDWFWYDRDIKVPTFQSYAKKAGYDILSIFWPVTAGSKDIKYNMPEIFANRKWQSQIWVSMVNGSPYFQYDLNSKFGKLRNGHKEPELDNFSHASFMYALDRYPAHINMVHYIDLDSQRHEYGYNSKEAHEAMVRLDKRLGDLVAKLKEKEIYEDSVIVVLGDHSSIDGHTNIYPNKAFERAGLLTKTQDNLVASYKAVCKSADGAAYIYAGQDISDDDLMNAIKPLIDEGAIEAVYSREEARDMGADPSCRFMLEAAIGYFFKDEVEDHPLIKALEAPKRSSKLCINNHGYNPYSKENYETVFLVAGKGIKKNVFLEEMSLTDEGPTLAAILGLEMKDTDGRALVEILEV</sequence>
<dbReference type="RefSeq" id="WP_007789931.1">
    <property type="nucleotide sequence ID" value="NZ_ADGQ01000060.1"/>
</dbReference>
<protein>
    <submittedName>
        <fullName evidence="1">Type I phosphodiesterase / nucleotide pyrophosphatase</fullName>
    </submittedName>
</protein>
<accession>E0E3N3</accession>
<name>E0E3N3_9FIRM</name>
<comment type="caution">
    <text evidence="1">The sequence shown here is derived from an EMBL/GenBank/DDBJ whole genome shotgun (WGS) entry which is preliminary data.</text>
</comment>
<dbReference type="eggNOG" id="COG1524">
    <property type="taxonomic scope" value="Bacteria"/>
</dbReference>
<dbReference type="SUPFAM" id="SSF53649">
    <property type="entry name" value="Alkaline phosphatase-like"/>
    <property type="match status" value="1"/>
</dbReference>
<dbReference type="Pfam" id="PF01663">
    <property type="entry name" value="Phosphodiest"/>
    <property type="match status" value="1"/>
</dbReference>
<dbReference type="AlphaFoldDB" id="E0E3N3"/>
<organism evidence="1 2">
    <name type="scientific">Peptostreptococcus stomatis DSM 17678</name>
    <dbReference type="NCBI Taxonomy" id="596315"/>
    <lineage>
        <taxon>Bacteria</taxon>
        <taxon>Bacillati</taxon>
        <taxon>Bacillota</taxon>
        <taxon>Clostridia</taxon>
        <taxon>Peptostreptococcales</taxon>
        <taxon>Peptostreptococcaceae</taxon>
        <taxon>Peptostreptococcus</taxon>
    </lineage>
</organism>
<dbReference type="GeneID" id="84800878"/>
<dbReference type="InterPro" id="IPR017850">
    <property type="entry name" value="Alkaline_phosphatase_core_sf"/>
</dbReference>
<proteinExistence type="predicted"/>
<gene>
    <name evidence="1" type="ORF">HMPREF0634_0525</name>
</gene>
<dbReference type="PANTHER" id="PTHR10151:SF120">
    <property type="entry name" value="BIS(5'-ADENOSYL)-TRIPHOSPHATASE"/>
    <property type="match status" value="1"/>
</dbReference>
<dbReference type="PANTHER" id="PTHR10151">
    <property type="entry name" value="ECTONUCLEOTIDE PYROPHOSPHATASE/PHOSPHODIESTERASE"/>
    <property type="match status" value="1"/>
</dbReference>
<reference evidence="1 2" key="1">
    <citation type="submission" date="2010-08" db="EMBL/GenBank/DDBJ databases">
        <authorList>
            <person name="Harkins D.M."/>
            <person name="Madupu R."/>
            <person name="Durkin A.S."/>
            <person name="Torralba M."/>
            <person name="Methe B."/>
            <person name="Sutton G.G."/>
            <person name="Nelson K.E."/>
        </authorList>
    </citation>
    <scope>NUCLEOTIDE SEQUENCE [LARGE SCALE GENOMIC DNA]</scope>
    <source>
        <strain evidence="1 2">DSM 17678</strain>
    </source>
</reference>
<evidence type="ECO:0000313" key="2">
    <source>
        <dbReference type="Proteomes" id="UP000003244"/>
    </source>
</evidence>
<dbReference type="CDD" id="cd16018">
    <property type="entry name" value="Enpp"/>
    <property type="match status" value="1"/>
</dbReference>
<dbReference type="OrthoDB" id="9779418at2"/>
<dbReference type="GO" id="GO:0016787">
    <property type="term" value="F:hydrolase activity"/>
    <property type="evidence" value="ECO:0007669"/>
    <property type="project" value="UniProtKB-ARBA"/>
</dbReference>
<dbReference type="EMBL" id="ADGQ01000060">
    <property type="protein sequence ID" value="EFM64360.1"/>
    <property type="molecule type" value="Genomic_DNA"/>
</dbReference>
<dbReference type="Gene3D" id="3.40.720.10">
    <property type="entry name" value="Alkaline Phosphatase, subunit A"/>
    <property type="match status" value="1"/>
</dbReference>